<evidence type="ECO:0000256" key="2">
    <source>
        <dbReference type="ARBA" id="ARBA00022723"/>
    </source>
</evidence>
<sequence>MTQTSVTFAGGRIFDGESLHDAMAARFREGVFAELVPESAVTKDEAAVDLKGDILTPGFVDLQVNGGGGVMFNESPDLDTLTIMAEAHRSLGCTAILPTLITDRPDKTTAAINAVRKALQAQIAGISGLHLEGPHLSVARKGAHDASLIRPMDDADFQQLLEAKTNIPVLKITVAPENVTPDQVSKLAQAGILVSLGHTDADFETCRRYAKAGASCVTHLFNAMSQLGNREPGLVGAVLNLGQLSSGVIADGIHVHPAVLQAAWKAKTGPGKIYLVSDSMAVAGTEETEFFLDGRRICRENGRLTLDNGTLAGADLDLTQAINVLVNAVGVDLEDALRAATSVPAGLIGLPSGLAPGVTRLEDINRITHDLRSLSRPAVELN</sequence>
<keyword evidence="3 5" id="KW-0378">Hydrolase</keyword>
<accession>A0ABT4XUX0</accession>
<evidence type="ECO:0000313" key="7">
    <source>
        <dbReference type="EMBL" id="MDA7425645.1"/>
    </source>
</evidence>
<dbReference type="SUPFAM" id="SSF51556">
    <property type="entry name" value="Metallo-dependent hydrolases"/>
    <property type="match status" value="1"/>
</dbReference>
<dbReference type="EMBL" id="JAQIOY010000004">
    <property type="protein sequence ID" value="MDA7425645.1"/>
    <property type="molecule type" value="Genomic_DNA"/>
</dbReference>
<comment type="similarity">
    <text evidence="1 5">Belongs to the metallo-dependent hydrolases superfamily. NagA family.</text>
</comment>
<evidence type="ECO:0000256" key="1">
    <source>
        <dbReference type="ARBA" id="ARBA00010716"/>
    </source>
</evidence>
<dbReference type="Proteomes" id="UP001210720">
    <property type="component" value="Unassembled WGS sequence"/>
</dbReference>
<proteinExistence type="inferred from homology"/>
<dbReference type="SUPFAM" id="SSF51338">
    <property type="entry name" value="Composite domain of metallo-dependent hydrolases"/>
    <property type="match status" value="1"/>
</dbReference>
<dbReference type="GO" id="GO:0008448">
    <property type="term" value="F:N-acetylglucosamine-6-phosphate deacetylase activity"/>
    <property type="evidence" value="ECO:0007669"/>
    <property type="project" value="UniProtKB-EC"/>
</dbReference>
<evidence type="ECO:0000313" key="8">
    <source>
        <dbReference type="Proteomes" id="UP001210720"/>
    </source>
</evidence>
<keyword evidence="4 5" id="KW-0119">Carbohydrate metabolism</keyword>
<dbReference type="PANTHER" id="PTHR11113">
    <property type="entry name" value="N-ACETYLGLUCOSAMINE-6-PHOSPHATE DEACETYLASE"/>
    <property type="match status" value="1"/>
</dbReference>
<reference evidence="7 8" key="1">
    <citation type="submission" date="2023-01" db="EMBL/GenBank/DDBJ databases">
        <title>Thalassococcus onchidii sp. nov., isolated from a marine invertebrate from the South China Sea.</title>
        <authorList>
            <person name="Xu S."/>
            <person name="Liu Z."/>
            <person name="Xu Y."/>
        </authorList>
    </citation>
    <scope>NUCLEOTIDE SEQUENCE [LARGE SCALE GENOMIC DNA]</scope>
    <source>
        <strain evidence="7 8">KCTC 32084</strain>
    </source>
</reference>
<organism evidence="7 8">
    <name type="scientific">Thalassococcus lentus</name>
    <dbReference type="NCBI Taxonomy" id="1210524"/>
    <lineage>
        <taxon>Bacteria</taxon>
        <taxon>Pseudomonadati</taxon>
        <taxon>Pseudomonadota</taxon>
        <taxon>Alphaproteobacteria</taxon>
        <taxon>Rhodobacterales</taxon>
        <taxon>Roseobacteraceae</taxon>
        <taxon>Thalassococcus</taxon>
    </lineage>
</organism>
<dbReference type="EC" id="3.5.1.25" evidence="7"/>
<dbReference type="InterPro" id="IPR006680">
    <property type="entry name" value="Amidohydro-rel"/>
</dbReference>
<dbReference type="Gene3D" id="3.20.20.140">
    <property type="entry name" value="Metal-dependent hydrolases"/>
    <property type="match status" value="1"/>
</dbReference>
<comment type="caution">
    <text evidence="7">The sequence shown here is derived from an EMBL/GenBank/DDBJ whole genome shotgun (WGS) entry which is preliminary data.</text>
</comment>
<dbReference type="InterPro" id="IPR011059">
    <property type="entry name" value="Metal-dep_hydrolase_composite"/>
</dbReference>
<protein>
    <submittedName>
        <fullName evidence="7">N-acetylglucosamine-6-phosphate deacetylase</fullName>
        <ecNumber evidence="7">3.5.1.25</ecNumber>
    </submittedName>
</protein>
<dbReference type="InterPro" id="IPR003764">
    <property type="entry name" value="GlcNAc_6-P_deAcase"/>
</dbReference>
<evidence type="ECO:0000259" key="6">
    <source>
        <dbReference type="Pfam" id="PF01979"/>
    </source>
</evidence>
<keyword evidence="8" id="KW-1185">Reference proteome</keyword>
<dbReference type="InterPro" id="IPR032466">
    <property type="entry name" value="Metal_Hydrolase"/>
</dbReference>
<evidence type="ECO:0000256" key="4">
    <source>
        <dbReference type="ARBA" id="ARBA00023277"/>
    </source>
</evidence>
<dbReference type="RefSeq" id="WP_271433003.1">
    <property type="nucleotide sequence ID" value="NZ_JAQIOY010000004.1"/>
</dbReference>
<dbReference type="PANTHER" id="PTHR11113:SF14">
    <property type="entry name" value="N-ACETYLGLUCOSAMINE-6-PHOSPHATE DEACETYLASE"/>
    <property type="match status" value="1"/>
</dbReference>
<keyword evidence="2" id="KW-0479">Metal-binding</keyword>
<dbReference type="PIRSF" id="PIRSF038994">
    <property type="entry name" value="NagA"/>
    <property type="match status" value="1"/>
</dbReference>
<name>A0ABT4XUX0_9RHOB</name>
<gene>
    <name evidence="7" type="primary">nagA</name>
    <name evidence="7" type="ORF">PFY00_13005</name>
</gene>
<dbReference type="NCBIfam" id="TIGR00221">
    <property type="entry name" value="nagA"/>
    <property type="match status" value="1"/>
</dbReference>
<evidence type="ECO:0000256" key="5">
    <source>
        <dbReference type="PIRNR" id="PIRNR038994"/>
    </source>
</evidence>
<dbReference type="Pfam" id="PF01979">
    <property type="entry name" value="Amidohydro_1"/>
    <property type="match status" value="1"/>
</dbReference>
<dbReference type="Gene3D" id="2.30.40.10">
    <property type="entry name" value="Urease, subunit C, domain 1"/>
    <property type="match status" value="1"/>
</dbReference>
<evidence type="ECO:0000256" key="3">
    <source>
        <dbReference type="ARBA" id="ARBA00022801"/>
    </source>
</evidence>
<feature type="domain" description="Amidohydrolase-related" evidence="6">
    <location>
        <begin position="54"/>
        <end position="353"/>
    </location>
</feature>
<dbReference type="CDD" id="cd00854">
    <property type="entry name" value="NagA"/>
    <property type="match status" value="1"/>
</dbReference>